<dbReference type="FunFam" id="2.40.10.10:FF:000068">
    <property type="entry name" value="transmembrane protease serine 2"/>
    <property type="match status" value="1"/>
</dbReference>
<keyword evidence="3 4" id="KW-1015">Disulfide bond</keyword>
<dbReference type="InterPro" id="IPR009003">
    <property type="entry name" value="Peptidase_S1_PA"/>
</dbReference>
<sequence length="1006" mass="108603">MAGLPRVAAIAVLAVVLALWTRPASADIYDITTIYKLQRAASGATSLESGEIIARNNARGMPLRRGNTTLSVASEERCCTEWESDGWRKLTTAEAAETSPILDPTLRESAQDRGFLRQTEQGWQGTLGAGETLRLDFTPASHGVGYLTVLLCDTPFPRSCWGLTIAGHAQGRLRYYWSQHGTEGASGPFWVPGGGQVTLKTTVDTKDESVREEWSPVRRYTLLMERTSGGQLQAHLVGGDRAQEELRVFDVPGRRFKHLFVDRYKKEGTLAVQADPAWQGRVDAGRELPLVWTPDQGGRLGIFLCTKPRGDSCYGALLTGSDGKALRSTWGKYGAAGEQSAWMPGRGDRGSRLTVINSTEDSVAEGWTGPAPQYNLTLKLEGWRVALTLLGAGGRPNIWEVPVGHNYIVIGSFKGKGTVEVLADTSTLSTPSIVWPVWGLEFGRTEGSLTSPPIRAPRQHQLCIVLGAKVPADGRLQLGFKGVGPGYRQITPIISLAPGEASVGWVQIRRVVDLPLELVRRTDKIQLVLNATTSSEENVYVQIADTCNALADRDITTFVTTAIPVSKLFGFDIASSSAGVPFEGKPGPCKHGGLLDLEAAKCRCPPGFTGTTCEVGCGNNQIGGDCNERCSDDTRDGCEGLLVCGPGLPCTCASGFKGPSCDKLCPNTKFGPGCKFTCGKCNNGAPCDKFTGRCPNGCKSGFQPPLCTESCGTTGLERQELIVGGDAINITSFPWQAGLYRRQATAWSNGKYEFQCGGSLIRENLVLTAAHCVADVAGNKLSAGEYMVALGKTKSAWNHPDDRDKEVKLKVYEIVTAPNYRGSSASFSHDIAVLVLEQRTSLSQYVTPVCINWTPENEIQLRSEDVGMVAGWGATENKQASDTLYSAKLPVVNRETCFNNLERALHVYITPDKMCAGYVVVPEEGRVASVAKGDSGGGLCFKDGRGTWYVRGIVSLGLAKHPVGLYTDVNYFRDFLTSVRDRVVIDEVRLKELVTRGLGPQRPQPA</sequence>
<evidence type="ECO:0000256" key="4">
    <source>
        <dbReference type="PROSITE-ProRule" id="PRU00076"/>
    </source>
</evidence>
<organism evidence="9">
    <name type="scientific">Thrips palmi</name>
    <name type="common">Melon thrips</name>
    <dbReference type="NCBI Taxonomy" id="161013"/>
    <lineage>
        <taxon>Eukaryota</taxon>
        <taxon>Metazoa</taxon>
        <taxon>Ecdysozoa</taxon>
        <taxon>Arthropoda</taxon>
        <taxon>Hexapoda</taxon>
        <taxon>Insecta</taxon>
        <taxon>Pterygota</taxon>
        <taxon>Neoptera</taxon>
        <taxon>Paraneoptera</taxon>
        <taxon>Thysanoptera</taxon>
        <taxon>Terebrantia</taxon>
        <taxon>Thripoidea</taxon>
        <taxon>Thripidae</taxon>
        <taxon>Thrips</taxon>
    </lineage>
</organism>
<dbReference type="PROSITE" id="PS50026">
    <property type="entry name" value="EGF_3"/>
    <property type="match status" value="1"/>
</dbReference>
<comment type="subcellular location">
    <subcellularLocation>
        <location evidence="1">Secreted</location>
    </subcellularLocation>
</comment>
<feature type="chain" id="PRO_5027598460" evidence="5">
    <location>
        <begin position="27"/>
        <end position="1006"/>
    </location>
</feature>
<dbReference type="Gene3D" id="2.170.300.10">
    <property type="entry name" value="Tie2 ligand-binding domain superfamily"/>
    <property type="match status" value="1"/>
</dbReference>
<comment type="caution">
    <text evidence="4">Lacks conserved residue(s) required for the propagation of feature annotation.</text>
</comment>
<dbReference type="InterPro" id="IPR001314">
    <property type="entry name" value="Peptidase_S1A"/>
</dbReference>
<evidence type="ECO:0000256" key="5">
    <source>
        <dbReference type="SAM" id="SignalP"/>
    </source>
</evidence>
<dbReference type="SMART" id="SM00020">
    <property type="entry name" value="Tryp_SPc"/>
    <property type="match status" value="1"/>
</dbReference>
<dbReference type="InParanoid" id="A0A6P8ZLX6"/>
<keyword evidence="4" id="KW-0245">EGF-like domain</keyword>
<dbReference type="InterPro" id="IPR001254">
    <property type="entry name" value="Trypsin_dom"/>
</dbReference>
<dbReference type="GO" id="GO:0006508">
    <property type="term" value="P:proteolysis"/>
    <property type="evidence" value="ECO:0007669"/>
    <property type="project" value="InterPro"/>
</dbReference>
<proteinExistence type="predicted"/>
<keyword evidence="8" id="KW-1185">Reference proteome</keyword>
<dbReference type="GeneID" id="117644352"/>
<evidence type="ECO:0000259" key="7">
    <source>
        <dbReference type="PROSITE" id="PS50240"/>
    </source>
</evidence>
<evidence type="ECO:0000256" key="2">
    <source>
        <dbReference type="ARBA" id="ARBA00022525"/>
    </source>
</evidence>
<dbReference type="SUPFAM" id="SSF50494">
    <property type="entry name" value="Trypsin-like serine proteases"/>
    <property type="match status" value="1"/>
</dbReference>
<dbReference type="PROSITE" id="PS50240">
    <property type="entry name" value="TRYPSIN_DOM"/>
    <property type="match status" value="1"/>
</dbReference>
<dbReference type="CDD" id="cd00190">
    <property type="entry name" value="Tryp_SPc"/>
    <property type="match status" value="1"/>
</dbReference>
<evidence type="ECO:0000256" key="1">
    <source>
        <dbReference type="ARBA" id="ARBA00004613"/>
    </source>
</evidence>
<feature type="disulfide bond" evidence="4">
    <location>
        <begin position="604"/>
        <end position="613"/>
    </location>
</feature>
<dbReference type="PROSITE" id="PS00134">
    <property type="entry name" value="TRYPSIN_HIS"/>
    <property type="match status" value="1"/>
</dbReference>
<dbReference type="OrthoDB" id="2019384at2759"/>
<accession>A0A6P8ZLX6</accession>
<dbReference type="InterPro" id="IPR018114">
    <property type="entry name" value="TRYPSIN_HIS"/>
</dbReference>
<dbReference type="PANTHER" id="PTHR24252:SF7">
    <property type="entry name" value="HYALIN"/>
    <property type="match status" value="1"/>
</dbReference>
<reference evidence="9" key="1">
    <citation type="submission" date="2025-08" db="UniProtKB">
        <authorList>
            <consortium name="RefSeq"/>
        </authorList>
    </citation>
    <scope>IDENTIFICATION</scope>
    <source>
        <tissue evidence="9">Total insect</tissue>
    </source>
</reference>
<feature type="domain" description="EGF-like" evidence="6">
    <location>
        <begin position="580"/>
        <end position="614"/>
    </location>
</feature>
<dbReference type="PANTHER" id="PTHR24252">
    <property type="entry name" value="ACROSIN-RELATED"/>
    <property type="match status" value="1"/>
</dbReference>
<dbReference type="PRINTS" id="PR00722">
    <property type="entry name" value="CHYMOTRYPSIN"/>
</dbReference>
<evidence type="ECO:0000313" key="8">
    <source>
        <dbReference type="Proteomes" id="UP000515158"/>
    </source>
</evidence>
<evidence type="ECO:0000313" key="9">
    <source>
        <dbReference type="RefSeq" id="XP_034239619.1"/>
    </source>
</evidence>
<feature type="signal peptide" evidence="5">
    <location>
        <begin position="1"/>
        <end position="26"/>
    </location>
</feature>
<name>A0A6P8ZLX6_THRPL</name>
<dbReference type="KEGG" id="tpal:117644352"/>
<dbReference type="CDD" id="cd00054">
    <property type="entry name" value="EGF_CA"/>
    <property type="match status" value="1"/>
</dbReference>
<evidence type="ECO:0000256" key="3">
    <source>
        <dbReference type="ARBA" id="ARBA00023157"/>
    </source>
</evidence>
<dbReference type="GO" id="GO:0005576">
    <property type="term" value="C:extracellular region"/>
    <property type="evidence" value="ECO:0007669"/>
    <property type="project" value="UniProtKB-SubCell"/>
</dbReference>
<dbReference type="PROSITE" id="PS00022">
    <property type="entry name" value="EGF_1"/>
    <property type="match status" value="1"/>
</dbReference>
<dbReference type="InterPro" id="IPR000742">
    <property type="entry name" value="EGF"/>
</dbReference>
<dbReference type="InterPro" id="IPR043504">
    <property type="entry name" value="Peptidase_S1_PA_chymotrypsin"/>
</dbReference>
<keyword evidence="5" id="KW-0732">Signal</keyword>
<dbReference type="RefSeq" id="XP_034239619.1">
    <property type="nucleotide sequence ID" value="XM_034383728.1"/>
</dbReference>
<evidence type="ECO:0000259" key="6">
    <source>
        <dbReference type="PROSITE" id="PS50026"/>
    </source>
</evidence>
<dbReference type="AlphaFoldDB" id="A0A6P8ZLX6"/>
<protein>
    <submittedName>
        <fullName evidence="9">Uncharacterized protein LOC117644352</fullName>
    </submittedName>
</protein>
<gene>
    <name evidence="9" type="primary">LOC117644352</name>
</gene>
<dbReference type="Pfam" id="PF00089">
    <property type="entry name" value="Trypsin"/>
    <property type="match status" value="1"/>
</dbReference>
<keyword evidence="2" id="KW-0964">Secreted</keyword>
<dbReference type="GO" id="GO:0004252">
    <property type="term" value="F:serine-type endopeptidase activity"/>
    <property type="evidence" value="ECO:0007669"/>
    <property type="project" value="InterPro"/>
</dbReference>
<dbReference type="Gene3D" id="2.40.10.10">
    <property type="entry name" value="Trypsin-like serine proteases"/>
    <property type="match status" value="2"/>
</dbReference>
<feature type="domain" description="Peptidase S1" evidence="7">
    <location>
        <begin position="722"/>
        <end position="981"/>
    </location>
</feature>
<dbReference type="Proteomes" id="UP000515158">
    <property type="component" value="Unplaced"/>
</dbReference>